<keyword evidence="2" id="KW-1185">Reference proteome</keyword>
<dbReference type="RefSeq" id="WP_420850134.1">
    <property type="nucleotide sequence ID" value="NZ_NHSD01000060.1"/>
</dbReference>
<dbReference type="SUPFAM" id="SSF53474">
    <property type="entry name" value="alpha/beta-Hydrolases"/>
    <property type="match status" value="1"/>
</dbReference>
<sequence length="74" mass="8036">MQPATLFTDTVPMPADGRAVWLRTADGVRLRAAVWPGARGTVLLFPGRTEVVEKYGDVIARLVAAGWGVLTLDW</sequence>
<reference evidence="1" key="2">
    <citation type="journal article" date="2020" name="Microorganisms">
        <title>Osmotic Adaptation and Compatible Solute Biosynthesis of Phototrophic Bacteria as Revealed from Genome Analyses.</title>
        <authorList>
            <person name="Imhoff J.F."/>
            <person name="Rahn T."/>
            <person name="Kunzel S."/>
            <person name="Keller A."/>
            <person name="Neulinger S.C."/>
        </authorList>
    </citation>
    <scope>NUCLEOTIDE SEQUENCE</scope>
    <source>
        <strain evidence="1">LMG 28126</strain>
    </source>
</reference>
<reference evidence="1" key="1">
    <citation type="submission" date="2017-05" db="EMBL/GenBank/DDBJ databases">
        <authorList>
            <person name="Imhoff J.F."/>
            <person name="Rahn T."/>
            <person name="Kuenzel S."/>
            <person name="Neulinger S.C."/>
        </authorList>
    </citation>
    <scope>NUCLEOTIDE SEQUENCE</scope>
    <source>
        <strain evidence="1">LMG 28126</strain>
    </source>
</reference>
<dbReference type="InterPro" id="IPR029058">
    <property type="entry name" value="AB_hydrolase_fold"/>
</dbReference>
<organism evidence="1 2">
    <name type="scientific">Rhodobaculum claviforme</name>
    <dbReference type="NCBI Taxonomy" id="1549854"/>
    <lineage>
        <taxon>Bacteria</taxon>
        <taxon>Pseudomonadati</taxon>
        <taxon>Pseudomonadota</taxon>
        <taxon>Alphaproteobacteria</taxon>
        <taxon>Rhodobacterales</taxon>
        <taxon>Paracoccaceae</taxon>
        <taxon>Rhodobaculum</taxon>
    </lineage>
</organism>
<proteinExistence type="predicted"/>
<name>A0A934THL8_9RHOB</name>
<dbReference type="EMBL" id="NHSD01000060">
    <property type="protein sequence ID" value="MBK5925929.1"/>
    <property type="molecule type" value="Genomic_DNA"/>
</dbReference>
<dbReference type="Gene3D" id="3.40.50.1820">
    <property type="entry name" value="alpha/beta hydrolase"/>
    <property type="match status" value="1"/>
</dbReference>
<accession>A0A934THL8</accession>
<evidence type="ECO:0000313" key="2">
    <source>
        <dbReference type="Proteomes" id="UP000706333"/>
    </source>
</evidence>
<feature type="non-terminal residue" evidence="1">
    <location>
        <position position="74"/>
    </location>
</feature>
<comment type="caution">
    <text evidence="1">The sequence shown here is derived from an EMBL/GenBank/DDBJ whole genome shotgun (WGS) entry which is preliminary data.</text>
</comment>
<dbReference type="Proteomes" id="UP000706333">
    <property type="component" value="Unassembled WGS sequence"/>
</dbReference>
<dbReference type="AlphaFoldDB" id="A0A934THL8"/>
<protein>
    <submittedName>
        <fullName evidence="1">Lysophospholipase</fullName>
    </submittedName>
</protein>
<evidence type="ECO:0000313" key="1">
    <source>
        <dbReference type="EMBL" id="MBK5925929.1"/>
    </source>
</evidence>
<gene>
    <name evidence="1" type="ORF">CCR87_00920</name>
</gene>